<feature type="domain" description="LysM" evidence="1">
    <location>
        <begin position="29"/>
        <end position="78"/>
    </location>
</feature>
<dbReference type="PROSITE" id="PS51782">
    <property type="entry name" value="LYSM"/>
    <property type="match status" value="1"/>
</dbReference>
<comment type="caution">
    <text evidence="2">The sequence shown here is derived from an EMBL/GenBank/DDBJ whole genome shotgun (WGS) entry which is preliminary data.</text>
</comment>
<evidence type="ECO:0000313" key="2">
    <source>
        <dbReference type="EMBL" id="OIR09651.1"/>
    </source>
</evidence>
<dbReference type="PANTHER" id="PTHR34700">
    <property type="entry name" value="POTASSIUM BINDING PROTEIN KBP"/>
    <property type="match status" value="1"/>
</dbReference>
<accession>A0A1J5SNU5</accession>
<evidence type="ECO:0000259" key="1">
    <source>
        <dbReference type="PROSITE" id="PS51782"/>
    </source>
</evidence>
<dbReference type="Pfam" id="PF01476">
    <property type="entry name" value="LysM"/>
    <property type="match status" value="1"/>
</dbReference>
<dbReference type="AlphaFoldDB" id="A0A1J5SNU5"/>
<protein>
    <submittedName>
        <fullName evidence="2">LysM domain/BON superfamily protein</fullName>
    </submittedName>
</protein>
<dbReference type="CDD" id="cd00118">
    <property type="entry name" value="LysM"/>
    <property type="match status" value="1"/>
</dbReference>
<name>A0A1J5SNU5_9ZZZZ</name>
<dbReference type="InterPro" id="IPR052196">
    <property type="entry name" value="Bact_Kbp"/>
</dbReference>
<dbReference type="InterPro" id="IPR018392">
    <property type="entry name" value="LysM"/>
</dbReference>
<dbReference type="SMART" id="SM00257">
    <property type="entry name" value="LysM"/>
    <property type="match status" value="1"/>
</dbReference>
<dbReference type="SUPFAM" id="SSF54106">
    <property type="entry name" value="LysM domain"/>
    <property type="match status" value="1"/>
</dbReference>
<gene>
    <name evidence="2" type="ORF">GALL_80560</name>
</gene>
<sequence>MRKIISLICLLLPITLFADELKLQENAPDRYVVVKGDTLWDISAKFFKDPWKWPQIWGFNKDTIKDPHWIYPGNVVYLDASTHTLKVSEAGPGTDVTSAGSEIPAVAESGQAVSDIVKLHPRARQVTGKGEAIPLISLKDIGPFLSRPLVIEDNELDNAPVLAGTYEHRVLIATGDIAYAKDMPSNKGERWQVYRPDRTFKDPDTGEILGHEVVYLGDAVVEKFDTLSTLRISRAVLEIAPGDRFAQATTGFASNYQPRAPEKQISAKVISIYGGLQQAGQNAVVTLNKGSRDGLENGHVLALYQRGDRLPSGSVFAADTRLPDMRYGLLFVFRVFDKVSYALVMQTQLPVQLLDRASTPD</sequence>
<dbReference type="PANTHER" id="PTHR34700:SF4">
    <property type="entry name" value="PHAGE-LIKE ELEMENT PBSX PROTEIN XKDP"/>
    <property type="match status" value="1"/>
</dbReference>
<reference evidence="2" key="1">
    <citation type="submission" date="2016-10" db="EMBL/GenBank/DDBJ databases">
        <title>Sequence of Gallionella enrichment culture.</title>
        <authorList>
            <person name="Poehlein A."/>
            <person name="Muehling M."/>
            <person name="Daniel R."/>
        </authorList>
    </citation>
    <scope>NUCLEOTIDE SEQUENCE</scope>
</reference>
<dbReference type="InterPro" id="IPR036779">
    <property type="entry name" value="LysM_dom_sf"/>
</dbReference>
<proteinExistence type="predicted"/>
<dbReference type="Gene3D" id="3.10.350.10">
    <property type="entry name" value="LysM domain"/>
    <property type="match status" value="1"/>
</dbReference>
<organism evidence="2">
    <name type="scientific">mine drainage metagenome</name>
    <dbReference type="NCBI Taxonomy" id="410659"/>
    <lineage>
        <taxon>unclassified sequences</taxon>
        <taxon>metagenomes</taxon>
        <taxon>ecological metagenomes</taxon>
    </lineage>
</organism>
<dbReference type="EMBL" id="MLJW01000025">
    <property type="protein sequence ID" value="OIR09651.1"/>
    <property type="molecule type" value="Genomic_DNA"/>
</dbReference>